<name>A0ABV2CQ13_9RHOO</name>
<keyword evidence="7" id="KW-0975">Bacterial flagellum</keyword>
<protein>
    <submittedName>
        <fullName evidence="9">Flagellar basal body L-ring protein FlgH</fullName>
    </submittedName>
</protein>
<evidence type="ECO:0000256" key="6">
    <source>
        <dbReference type="ARBA" id="ARBA00023136"/>
    </source>
</evidence>
<proteinExistence type="inferred from homology"/>
<evidence type="ECO:0000256" key="5">
    <source>
        <dbReference type="ARBA" id="ARBA00022729"/>
    </source>
</evidence>
<dbReference type="Pfam" id="PF02107">
    <property type="entry name" value="FlgH"/>
    <property type="match status" value="1"/>
</dbReference>
<dbReference type="PANTHER" id="PTHR34933:SF1">
    <property type="entry name" value="FLAGELLAR L-RING PROTEIN"/>
    <property type="match status" value="1"/>
</dbReference>
<keyword evidence="9" id="KW-0969">Cilium</keyword>
<dbReference type="RefSeq" id="WP_345923225.1">
    <property type="nucleotide sequence ID" value="NZ_JBDIVF010000001.1"/>
</dbReference>
<dbReference type="Proteomes" id="UP001548590">
    <property type="component" value="Unassembled WGS sequence"/>
</dbReference>
<evidence type="ECO:0000256" key="2">
    <source>
        <dbReference type="ARBA" id="ARBA00004117"/>
    </source>
</evidence>
<evidence type="ECO:0000256" key="7">
    <source>
        <dbReference type="ARBA" id="ARBA00023143"/>
    </source>
</evidence>
<keyword evidence="10" id="KW-1185">Reference proteome</keyword>
<keyword evidence="9" id="KW-0966">Cell projection</keyword>
<evidence type="ECO:0000313" key="9">
    <source>
        <dbReference type="EMBL" id="MET1489908.1"/>
    </source>
</evidence>
<organism evidence="9 10">
    <name type="scientific">Uliginosibacterium paludis</name>
    <dbReference type="NCBI Taxonomy" id="1615952"/>
    <lineage>
        <taxon>Bacteria</taxon>
        <taxon>Pseudomonadati</taxon>
        <taxon>Pseudomonadota</taxon>
        <taxon>Betaproteobacteria</taxon>
        <taxon>Rhodocyclales</taxon>
        <taxon>Zoogloeaceae</taxon>
        <taxon>Uliginosibacterium</taxon>
    </lineage>
</organism>
<evidence type="ECO:0000313" key="10">
    <source>
        <dbReference type="Proteomes" id="UP001548590"/>
    </source>
</evidence>
<keyword evidence="6" id="KW-0472">Membrane</keyword>
<sequence>MQHPFPCFSSLGNLQSAGPALLVSGLLLQACSSTPPLVQGPTRNMPQPQLANVERNVNPGAIFQPGDPNGMAMFQTESKPRRIGDTLKIDISESLTASSKTATKTSRANAVSTKGPGGANTMSSLINEIINADASASGEDSFDGSGKSENTAKLQGKLAASVINVLPNGNLVVAGEKSISFNGQLSTLRFSGVVDPADIKTARTVSSSDVLDAKLEQVGDGLVSASNQRTWLQRFLTDKLTVW</sequence>
<dbReference type="PRINTS" id="PR01008">
    <property type="entry name" value="FLGLRINGFLGH"/>
</dbReference>
<comment type="subcellular location">
    <subcellularLocation>
        <location evidence="2">Bacterial flagellum basal body</location>
    </subcellularLocation>
    <subcellularLocation>
        <location evidence="3">Cell outer membrane</location>
    </subcellularLocation>
</comment>
<evidence type="ECO:0000256" key="1">
    <source>
        <dbReference type="ARBA" id="ARBA00002591"/>
    </source>
</evidence>
<comment type="caution">
    <text evidence="9">The sequence shown here is derived from an EMBL/GenBank/DDBJ whole genome shotgun (WGS) entry which is preliminary data.</text>
</comment>
<evidence type="ECO:0000256" key="4">
    <source>
        <dbReference type="ARBA" id="ARBA00006929"/>
    </source>
</evidence>
<evidence type="ECO:0000256" key="8">
    <source>
        <dbReference type="ARBA" id="ARBA00023237"/>
    </source>
</evidence>
<evidence type="ECO:0000256" key="3">
    <source>
        <dbReference type="ARBA" id="ARBA00004442"/>
    </source>
</evidence>
<accession>A0ABV2CQ13</accession>
<keyword evidence="5" id="KW-0732">Signal</keyword>
<reference evidence="9 10" key="1">
    <citation type="submission" date="2024-07" db="EMBL/GenBank/DDBJ databases">
        <title>Uliginosibacterium paludis KCTC:42655.</title>
        <authorList>
            <person name="Kim M.K."/>
        </authorList>
    </citation>
    <scope>NUCLEOTIDE SEQUENCE [LARGE SCALE GENOMIC DNA]</scope>
    <source>
        <strain evidence="9 10">KCTC 42655</strain>
    </source>
</reference>
<dbReference type="EMBL" id="JBEWLZ010000004">
    <property type="protein sequence ID" value="MET1489908.1"/>
    <property type="molecule type" value="Genomic_DNA"/>
</dbReference>
<comment type="function">
    <text evidence="1">Assembles around the rod to form the L-ring and probably protects the motor/basal body from shearing forces during rotation.</text>
</comment>
<keyword evidence="8" id="KW-0998">Cell outer membrane</keyword>
<keyword evidence="9" id="KW-0282">Flagellum</keyword>
<dbReference type="InterPro" id="IPR000527">
    <property type="entry name" value="Flag_Lring"/>
</dbReference>
<gene>
    <name evidence="9" type="ORF">ABVT11_08720</name>
</gene>
<dbReference type="PANTHER" id="PTHR34933">
    <property type="entry name" value="FLAGELLAR L-RING PROTEIN"/>
    <property type="match status" value="1"/>
</dbReference>
<comment type="similarity">
    <text evidence="4">Belongs to the FlgH family.</text>
</comment>